<accession>A0A1Y2FJR7</accession>
<dbReference type="GeneID" id="63787078"/>
<dbReference type="Proteomes" id="UP000193685">
    <property type="component" value="Unassembled WGS sequence"/>
</dbReference>
<reference evidence="2 3" key="1">
    <citation type="submission" date="2016-07" db="EMBL/GenBank/DDBJ databases">
        <title>Pervasive Adenine N6-methylation of Active Genes in Fungi.</title>
        <authorList>
            <consortium name="DOE Joint Genome Institute"/>
            <person name="Mondo S.J."/>
            <person name="Dannebaum R.O."/>
            <person name="Kuo R.C."/>
            <person name="Labutti K."/>
            <person name="Haridas S."/>
            <person name="Kuo A."/>
            <person name="Salamov A."/>
            <person name="Ahrendt S.R."/>
            <person name="Lipzen A."/>
            <person name="Sullivan W."/>
            <person name="Andreopoulos W.B."/>
            <person name="Clum A."/>
            <person name="Lindquist E."/>
            <person name="Daum C."/>
            <person name="Ramamoorthy G.K."/>
            <person name="Gryganskyi A."/>
            <person name="Culley D."/>
            <person name="Magnuson J.K."/>
            <person name="James T.Y."/>
            <person name="O'Malley M.A."/>
            <person name="Stajich J.E."/>
            <person name="Spatafora J.W."/>
            <person name="Visel A."/>
            <person name="Grigoriev I.V."/>
        </authorList>
    </citation>
    <scope>NUCLEOTIDE SEQUENCE [LARGE SCALE GENOMIC DNA]</scope>
    <source>
        <strain evidence="2 3">12-1054</strain>
    </source>
</reference>
<dbReference type="EMBL" id="MCFI01000007">
    <property type="protein sequence ID" value="ORY83837.1"/>
    <property type="molecule type" value="Genomic_DNA"/>
</dbReference>
<sequence>MLLRYCLSIGTLGLSISAKPESIHIELTDKYIQELDLFWTLEMRQAAHNNSFQNQGGKESNFDLPSGHLHRRNPPTYSRDRSPPTTAKVGVEHIAGQAWVGWLYFHGNEAGKFKPKSCIASIVASPSGNLIATAAECVYDRRTGNTYDGFVFFPGGTHDMWHVESPCFHGQYKDGRDDQAARWNLAFARVAKSKEGTLGELYPYHPQPSFEDLPKAAESSVWMVQIWKPKGPPESESQPRYSGPSALLRCTYRSHGWLRKVLGLTHIFFTSKS</sequence>
<name>A0A1Y2FJR7_PROLT</name>
<evidence type="ECO:0000313" key="3">
    <source>
        <dbReference type="Proteomes" id="UP000193685"/>
    </source>
</evidence>
<comment type="caution">
    <text evidence="2">The sequence shown here is derived from an EMBL/GenBank/DDBJ whole genome shotgun (WGS) entry which is preliminary data.</text>
</comment>
<evidence type="ECO:0000313" key="2">
    <source>
        <dbReference type="EMBL" id="ORY83837.1"/>
    </source>
</evidence>
<feature type="region of interest" description="Disordered" evidence="1">
    <location>
        <begin position="50"/>
        <end position="86"/>
    </location>
</feature>
<gene>
    <name evidence="2" type="ORF">BCR37DRAFT_386830</name>
</gene>
<proteinExistence type="predicted"/>
<dbReference type="InterPro" id="IPR043504">
    <property type="entry name" value="Peptidase_S1_PA_chymotrypsin"/>
</dbReference>
<dbReference type="AlphaFoldDB" id="A0A1Y2FJR7"/>
<evidence type="ECO:0008006" key="4">
    <source>
        <dbReference type="Google" id="ProtNLM"/>
    </source>
</evidence>
<evidence type="ECO:0000256" key="1">
    <source>
        <dbReference type="SAM" id="MobiDB-lite"/>
    </source>
</evidence>
<keyword evidence="3" id="KW-1185">Reference proteome</keyword>
<protein>
    <recommendedName>
        <fullName evidence="4">Peptidase S1 domain-containing protein</fullName>
    </recommendedName>
</protein>
<dbReference type="RefSeq" id="XP_040726132.1">
    <property type="nucleotide sequence ID" value="XM_040870479.1"/>
</dbReference>
<organism evidence="2 3">
    <name type="scientific">Protomyces lactucae-debilis</name>
    <dbReference type="NCBI Taxonomy" id="2754530"/>
    <lineage>
        <taxon>Eukaryota</taxon>
        <taxon>Fungi</taxon>
        <taxon>Dikarya</taxon>
        <taxon>Ascomycota</taxon>
        <taxon>Taphrinomycotina</taxon>
        <taxon>Taphrinomycetes</taxon>
        <taxon>Taphrinales</taxon>
        <taxon>Protomycetaceae</taxon>
        <taxon>Protomyces</taxon>
    </lineage>
</organism>
<dbReference type="Gene3D" id="2.40.10.10">
    <property type="entry name" value="Trypsin-like serine proteases"/>
    <property type="match status" value="1"/>
</dbReference>